<dbReference type="EMBL" id="SJPS01000001">
    <property type="protein sequence ID" value="TWU30515.1"/>
    <property type="molecule type" value="Genomic_DNA"/>
</dbReference>
<name>A0A5C6D314_9BACT</name>
<sequence>MEAQEHKECYGTMFPDALHFHDNKPSKGKVFTFELDSTVGMGAVRTARKFSANIEEWDDCLKCPEFEHCYKLCMGKMALESVIVFE</sequence>
<accession>A0A5C6D314</accession>
<gene>
    <name evidence="1" type="ORF">Pla144_13020</name>
</gene>
<proteinExistence type="predicted"/>
<comment type="caution">
    <text evidence="1">The sequence shown here is derived from an EMBL/GenBank/DDBJ whole genome shotgun (WGS) entry which is preliminary data.</text>
</comment>
<dbReference type="OrthoDB" id="7889106at2"/>
<organism evidence="1 2">
    <name type="scientific">Bythopirellula polymerisocia</name>
    <dbReference type="NCBI Taxonomy" id="2528003"/>
    <lineage>
        <taxon>Bacteria</taxon>
        <taxon>Pseudomonadati</taxon>
        <taxon>Planctomycetota</taxon>
        <taxon>Planctomycetia</taxon>
        <taxon>Pirellulales</taxon>
        <taxon>Lacipirellulaceae</taxon>
        <taxon>Bythopirellula</taxon>
    </lineage>
</organism>
<dbReference type="AlphaFoldDB" id="A0A5C6D314"/>
<dbReference type="RefSeq" id="WP_146448838.1">
    <property type="nucleotide sequence ID" value="NZ_SJPS01000001.1"/>
</dbReference>
<dbReference type="Proteomes" id="UP000318437">
    <property type="component" value="Unassembled WGS sequence"/>
</dbReference>
<keyword evidence="2" id="KW-1185">Reference proteome</keyword>
<reference evidence="1 2" key="1">
    <citation type="submission" date="2019-02" db="EMBL/GenBank/DDBJ databases">
        <title>Deep-cultivation of Planctomycetes and their phenomic and genomic characterization uncovers novel biology.</title>
        <authorList>
            <person name="Wiegand S."/>
            <person name="Jogler M."/>
            <person name="Boedeker C."/>
            <person name="Pinto D."/>
            <person name="Vollmers J."/>
            <person name="Rivas-Marin E."/>
            <person name="Kohn T."/>
            <person name="Peeters S.H."/>
            <person name="Heuer A."/>
            <person name="Rast P."/>
            <person name="Oberbeckmann S."/>
            <person name="Bunk B."/>
            <person name="Jeske O."/>
            <person name="Meyerdierks A."/>
            <person name="Storesund J.E."/>
            <person name="Kallscheuer N."/>
            <person name="Luecker S."/>
            <person name="Lage O.M."/>
            <person name="Pohl T."/>
            <person name="Merkel B.J."/>
            <person name="Hornburger P."/>
            <person name="Mueller R.-W."/>
            <person name="Bruemmer F."/>
            <person name="Labrenz M."/>
            <person name="Spormann A.M."/>
            <person name="Op Den Camp H."/>
            <person name="Overmann J."/>
            <person name="Amann R."/>
            <person name="Jetten M.S.M."/>
            <person name="Mascher T."/>
            <person name="Medema M.H."/>
            <person name="Devos D.P."/>
            <person name="Kaster A.-K."/>
            <person name="Ovreas L."/>
            <person name="Rohde M."/>
            <person name="Galperin M.Y."/>
            <person name="Jogler C."/>
        </authorList>
    </citation>
    <scope>NUCLEOTIDE SEQUENCE [LARGE SCALE GENOMIC DNA]</scope>
    <source>
        <strain evidence="1 2">Pla144</strain>
    </source>
</reference>
<protein>
    <submittedName>
        <fullName evidence="1">Uncharacterized protein</fullName>
    </submittedName>
</protein>
<evidence type="ECO:0000313" key="1">
    <source>
        <dbReference type="EMBL" id="TWU30515.1"/>
    </source>
</evidence>
<evidence type="ECO:0000313" key="2">
    <source>
        <dbReference type="Proteomes" id="UP000318437"/>
    </source>
</evidence>